<evidence type="ECO:0000313" key="10">
    <source>
        <dbReference type="EMBL" id="AGA91994.1"/>
    </source>
</evidence>
<keyword evidence="10" id="KW-0645">Protease</keyword>
<dbReference type="STRING" id="765912.Thimo_3322"/>
<feature type="domain" description="NfeD-like C-terminal" evidence="7">
    <location>
        <begin position="398"/>
        <end position="453"/>
    </location>
</feature>
<keyword evidence="10" id="KW-0378">Hydrolase</keyword>
<organism evidence="10 11">
    <name type="scientific">Thioflavicoccus mobilis 8321</name>
    <dbReference type="NCBI Taxonomy" id="765912"/>
    <lineage>
        <taxon>Bacteria</taxon>
        <taxon>Pseudomonadati</taxon>
        <taxon>Pseudomonadota</taxon>
        <taxon>Gammaproteobacteria</taxon>
        <taxon>Chromatiales</taxon>
        <taxon>Chromatiaceae</taxon>
        <taxon>Thioflavicoccus</taxon>
    </lineage>
</organism>
<dbReference type="eggNOG" id="COG1030">
    <property type="taxonomic scope" value="Bacteria"/>
</dbReference>
<dbReference type="PANTHER" id="PTHR33507:SF4">
    <property type="entry name" value="NODULATION COMPETITIVENESS PROTEIN NFED"/>
    <property type="match status" value="1"/>
</dbReference>
<keyword evidence="3 6" id="KW-1133">Transmembrane helix</keyword>
<dbReference type="Pfam" id="PF25145">
    <property type="entry name" value="NfeD1b_N"/>
    <property type="match status" value="1"/>
</dbReference>
<dbReference type="GO" id="GO:0006508">
    <property type="term" value="P:proteolysis"/>
    <property type="evidence" value="ECO:0007669"/>
    <property type="project" value="UniProtKB-KW"/>
</dbReference>
<dbReference type="OrthoDB" id="5289056at2"/>
<feature type="transmembrane region" description="Helical" evidence="6">
    <location>
        <begin position="258"/>
        <end position="280"/>
    </location>
</feature>
<gene>
    <name evidence="10" type="ORF">Thimo_3322</name>
</gene>
<feature type="domain" description="NfeD1b N-terminal" evidence="9">
    <location>
        <begin position="46"/>
        <end position="225"/>
    </location>
</feature>
<evidence type="ECO:0000259" key="7">
    <source>
        <dbReference type="Pfam" id="PF01957"/>
    </source>
</evidence>
<dbReference type="GO" id="GO:0008233">
    <property type="term" value="F:peptidase activity"/>
    <property type="evidence" value="ECO:0007669"/>
    <property type="project" value="UniProtKB-KW"/>
</dbReference>
<dbReference type="FunFam" id="3.90.226.10:FF:000089">
    <property type="entry name" value="Membrane-bound serine protease"/>
    <property type="match status" value="1"/>
</dbReference>
<evidence type="ECO:0000313" key="11">
    <source>
        <dbReference type="Proteomes" id="UP000010816"/>
    </source>
</evidence>
<reference evidence="10 11" key="1">
    <citation type="submission" date="2011-09" db="EMBL/GenBank/DDBJ databases">
        <title>Complete sequence of chromosome of Thioflavicoccus mobilis 8321.</title>
        <authorList>
            <consortium name="US DOE Joint Genome Institute"/>
            <person name="Lucas S."/>
            <person name="Han J."/>
            <person name="Lapidus A."/>
            <person name="Cheng J.-F."/>
            <person name="Goodwin L."/>
            <person name="Pitluck S."/>
            <person name="Peters L."/>
            <person name="Ovchinnikova G."/>
            <person name="Lu M."/>
            <person name="Detter J.C."/>
            <person name="Han C."/>
            <person name="Tapia R."/>
            <person name="Land M."/>
            <person name="Hauser L."/>
            <person name="Kyrpides N."/>
            <person name="Ivanova N."/>
            <person name="Pagani I."/>
            <person name="Vogl K."/>
            <person name="Liu Z."/>
            <person name="Imhoff J."/>
            <person name="Thiel V."/>
            <person name="Frigaard N.-U."/>
            <person name="Bryant D."/>
            <person name="Woyke T."/>
        </authorList>
    </citation>
    <scope>NUCLEOTIDE SEQUENCE [LARGE SCALE GENOMIC DNA]</scope>
    <source>
        <strain evidence="10 11">8321</strain>
    </source>
</reference>
<dbReference type="InterPro" id="IPR002810">
    <property type="entry name" value="NfeD-like_C"/>
</dbReference>
<dbReference type="EMBL" id="CP003051">
    <property type="protein sequence ID" value="AGA91994.1"/>
    <property type="molecule type" value="Genomic_DNA"/>
</dbReference>
<evidence type="ECO:0000256" key="1">
    <source>
        <dbReference type="ARBA" id="ARBA00004141"/>
    </source>
</evidence>
<feature type="transmembrane region" description="Helical" evidence="6">
    <location>
        <begin position="311"/>
        <end position="328"/>
    </location>
</feature>
<dbReference type="RefSeq" id="WP_015282122.1">
    <property type="nucleotide sequence ID" value="NC_019940.1"/>
</dbReference>
<dbReference type="AlphaFoldDB" id="L0H339"/>
<dbReference type="Pfam" id="PF24961">
    <property type="entry name" value="NfeD_membrane"/>
    <property type="match status" value="1"/>
</dbReference>
<dbReference type="Pfam" id="PF01957">
    <property type="entry name" value="NfeD"/>
    <property type="match status" value="1"/>
</dbReference>
<dbReference type="KEGG" id="tmb:Thimo_3322"/>
<evidence type="ECO:0000259" key="9">
    <source>
        <dbReference type="Pfam" id="PF25145"/>
    </source>
</evidence>
<accession>L0H339</accession>
<evidence type="ECO:0000256" key="4">
    <source>
        <dbReference type="ARBA" id="ARBA00023136"/>
    </source>
</evidence>
<dbReference type="PATRIC" id="fig|765912.4.peg.3257"/>
<evidence type="ECO:0000256" key="3">
    <source>
        <dbReference type="ARBA" id="ARBA00022989"/>
    </source>
</evidence>
<dbReference type="InterPro" id="IPR056739">
    <property type="entry name" value="NfeD_membrane"/>
</dbReference>
<dbReference type="HOGENOM" id="CLU_024619_1_0_6"/>
<dbReference type="InterPro" id="IPR052165">
    <property type="entry name" value="Membrane_assoc_protease"/>
</dbReference>
<dbReference type="Gene3D" id="3.90.226.10">
    <property type="entry name" value="2-enoyl-CoA Hydratase, Chain A, domain 1"/>
    <property type="match status" value="1"/>
</dbReference>
<comment type="subcellular location">
    <subcellularLocation>
        <location evidence="1">Membrane</location>
        <topology evidence="1">Multi-pass membrane protein</topology>
    </subcellularLocation>
</comment>
<sequence>MRVPSLRLRPSAWAAVLILASLLFALGALRAAPARLAVVADVAGAIGPATAAFIDRAITEAEQRGAELLVLRIDTPGGLDTAMRSIIKAIQASSVPVVGYVAPSGARAASAGTYILYACHVAAMAPGTNLGAATPVQIGGLGGGGEDKPAPAEDGDEAAAGGSAMTKKLVNDAAAYIRGLAELRGRNAEWAERAVREGASLPAADAAAIGVIDLVAQDLDELLAAIDGRAVSVQGSPRVLETGDLAFAELEPDWQLRLLAIISDPNVAYILMLIGIYGLIYELANPGAVLPGTVGVVSLLFALYAFQLLPVSYAGVALILLGLVLMMAEAFVPSFGALGVGGIAVFVVGSLMLIDTDVPGFGLSLPLVLAVAIVSALLLFFVVAMAIGSFRRPVVSGAEGLIGARGHANGEFCGAGSVHVHGEDWSAHSASPVSAGQAVRVTGREGLVLTVEPDPSVKES</sequence>
<evidence type="ECO:0000259" key="8">
    <source>
        <dbReference type="Pfam" id="PF24961"/>
    </source>
</evidence>
<dbReference type="Proteomes" id="UP000010816">
    <property type="component" value="Chromosome"/>
</dbReference>
<evidence type="ECO:0000256" key="5">
    <source>
        <dbReference type="SAM" id="MobiDB-lite"/>
    </source>
</evidence>
<feature type="domain" description="NfeD integral membrane" evidence="8">
    <location>
        <begin position="266"/>
        <end position="384"/>
    </location>
</feature>
<dbReference type="InterPro" id="IPR012340">
    <property type="entry name" value="NA-bd_OB-fold"/>
</dbReference>
<dbReference type="Gene3D" id="2.40.50.140">
    <property type="entry name" value="Nucleic acid-binding proteins"/>
    <property type="match status" value="1"/>
</dbReference>
<evidence type="ECO:0000256" key="2">
    <source>
        <dbReference type="ARBA" id="ARBA00022692"/>
    </source>
</evidence>
<keyword evidence="11" id="KW-1185">Reference proteome</keyword>
<dbReference type="GO" id="GO:0016020">
    <property type="term" value="C:membrane"/>
    <property type="evidence" value="ECO:0007669"/>
    <property type="project" value="UniProtKB-SubCell"/>
</dbReference>
<feature type="transmembrane region" description="Helical" evidence="6">
    <location>
        <begin position="335"/>
        <end position="354"/>
    </location>
</feature>
<evidence type="ECO:0000256" key="6">
    <source>
        <dbReference type="SAM" id="Phobius"/>
    </source>
</evidence>
<name>L0H339_9GAMM</name>
<keyword evidence="4 6" id="KW-0472">Membrane</keyword>
<dbReference type="InterPro" id="IPR029045">
    <property type="entry name" value="ClpP/crotonase-like_dom_sf"/>
</dbReference>
<feature type="transmembrane region" description="Helical" evidence="6">
    <location>
        <begin position="366"/>
        <end position="387"/>
    </location>
</feature>
<dbReference type="SUPFAM" id="SSF141322">
    <property type="entry name" value="NfeD domain-like"/>
    <property type="match status" value="1"/>
</dbReference>
<protein>
    <submittedName>
        <fullName evidence="10">Membrane-bound serine protease (ClpP class)</fullName>
    </submittedName>
</protein>
<dbReference type="InterPro" id="IPR056738">
    <property type="entry name" value="NfeD1b_N"/>
</dbReference>
<dbReference type="CDD" id="cd07020">
    <property type="entry name" value="Clp_protease_NfeD_1"/>
    <property type="match status" value="1"/>
</dbReference>
<feature type="region of interest" description="Disordered" evidence="5">
    <location>
        <begin position="141"/>
        <end position="160"/>
    </location>
</feature>
<dbReference type="PANTHER" id="PTHR33507">
    <property type="entry name" value="INNER MEMBRANE PROTEIN YBBJ"/>
    <property type="match status" value="1"/>
</dbReference>
<keyword evidence="2 6" id="KW-0812">Transmembrane</keyword>
<dbReference type="SUPFAM" id="SSF52096">
    <property type="entry name" value="ClpP/crotonase"/>
    <property type="match status" value="1"/>
</dbReference>
<proteinExistence type="predicted"/>